<evidence type="ECO:0000313" key="2">
    <source>
        <dbReference type="EMBL" id="RJP70800.1"/>
    </source>
</evidence>
<sequence>MFDYSYHMKRLITDISRRSRTFGHIDGRRILVAVSWARNNKKHGLQAKLVPLKFSGGRRTIQTGGNWYCMMPKVLYNGREILYVVYFCLPRFVRLSFDEKLKIIFHELYHISPSFNGDIRRFPGKFYQHTRSEREYDRIVESFSRRYLKSRHSRKLTRFLRLGYDDLRERYGEVDGMRLRLPEPILFKRERKRRRG</sequence>
<feature type="domain" description="Putative phage metallopeptidase" evidence="1">
    <location>
        <begin position="10"/>
        <end position="121"/>
    </location>
</feature>
<gene>
    <name evidence="2" type="ORF">C4532_08970</name>
</gene>
<dbReference type="Pfam" id="PF18894">
    <property type="entry name" value="PhageMetallopep"/>
    <property type="match status" value="1"/>
</dbReference>
<dbReference type="InterPro" id="IPR043998">
    <property type="entry name" value="Put_Metallopep"/>
</dbReference>
<accession>A0A419EZQ7</accession>
<dbReference type="AlphaFoldDB" id="A0A419EZQ7"/>
<dbReference type="Proteomes" id="UP000285961">
    <property type="component" value="Unassembled WGS sequence"/>
</dbReference>
<evidence type="ECO:0000313" key="3">
    <source>
        <dbReference type="Proteomes" id="UP000285961"/>
    </source>
</evidence>
<dbReference type="EMBL" id="QZKI01000065">
    <property type="protein sequence ID" value="RJP70800.1"/>
    <property type="molecule type" value="Genomic_DNA"/>
</dbReference>
<name>A0A419EZQ7_9BACT</name>
<evidence type="ECO:0000259" key="1">
    <source>
        <dbReference type="Pfam" id="PF18894"/>
    </source>
</evidence>
<comment type="caution">
    <text evidence="2">The sequence shown here is derived from an EMBL/GenBank/DDBJ whole genome shotgun (WGS) entry which is preliminary data.</text>
</comment>
<proteinExistence type="predicted"/>
<protein>
    <recommendedName>
        <fullName evidence="1">Putative phage metallopeptidase domain-containing protein</fullName>
    </recommendedName>
</protein>
<reference evidence="2 3" key="1">
    <citation type="journal article" date="2017" name="ISME J.">
        <title>Energy and carbon metabolisms in a deep terrestrial subsurface fluid microbial community.</title>
        <authorList>
            <person name="Momper L."/>
            <person name="Jungbluth S.P."/>
            <person name="Lee M.D."/>
            <person name="Amend J.P."/>
        </authorList>
    </citation>
    <scope>NUCLEOTIDE SEQUENCE [LARGE SCALE GENOMIC DNA]</scope>
    <source>
        <strain evidence="2">SURF_17</strain>
    </source>
</reference>
<organism evidence="2 3">
    <name type="scientific">Candidatus Abyssobacteria bacterium SURF_17</name>
    <dbReference type="NCBI Taxonomy" id="2093361"/>
    <lineage>
        <taxon>Bacteria</taxon>
        <taxon>Pseudomonadati</taxon>
        <taxon>Candidatus Hydrogenedentota</taxon>
        <taxon>Candidatus Abyssobacteria</taxon>
    </lineage>
</organism>